<keyword evidence="3" id="KW-1185">Reference proteome</keyword>
<proteinExistence type="predicted"/>
<feature type="region of interest" description="Disordered" evidence="1">
    <location>
        <begin position="49"/>
        <end position="104"/>
    </location>
</feature>
<dbReference type="InParanoid" id="A0A7J8HZV6"/>
<reference evidence="2 3" key="1">
    <citation type="journal article" date="2020" name="Nature">
        <title>Six reference-quality genomes reveal evolution of bat adaptations.</title>
        <authorList>
            <person name="Jebb D."/>
            <person name="Huang Z."/>
            <person name="Pippel M."/>
            <person name="Hughes G.M."/>
            <person name="Lavrichenko K."/>
            <person name="Devanna P."/>
            <person name="Winkler S."/>
            <person name="Jermiin L.S."/>
            <person name="Skirmuntt E.C."/>
            <person name="Katzourakis A."/>
            <person name="Burkitt-Gray L."/>
            <person name="Ray D.A."/>
            <person name="Sullivan K.A.M."/>
            <person name="Roscito J.G."/>
            <person name="Kirilenko B.M."/>
            <person name="Davalos L.M."/>
            <person name="Corthals A.P."/>
            <person name="Power M.L."/>
            <person name="Jones G."/>
            <person name="Ransome R.D."/>
            <person name="Dechmann D.K.N."/>
            <person name="Locatelli A.G."/>
            <person name="Puechmaille S.J."/>
            <person name="Fedrigo O."/>
            <person name="Jarvis E.D."/>
            <person name="Hiller M."/>
            <person name="Vernes S.C."/>
            <person name="Myers E.W."/>
            <person name="Teeling E.C."/>
        </authorList>
    </citation>
    <scope>NUCLEOTIDE SEQUENCE [LARGE SCALE GENOMIC DNA]</scope>
    <source>
        <strain evidence="2">MMolMol1</strain>
        <tissue evidence="2">Muscle</tissue>
    </source>
</reference>
<organism evidence="2 3">
    <name type="scientific">Molossus molossus</name>
    <name type="common">Pallas' mastiff bat</name>
    <name type="synonym">Vespertilio molossus</name>
    <dbReference type="NCBI Taxonomy" id="27622"/>
    <lineage>
        <taxon>Eukaryota</taxon>
        <taxon>Metazoa</taxon>
        <taxon>Chordata</taxon>
        <taxon>Craniata</taxon>
        <taxon>Vertebrata</taxon>
        <taxon>Euteleostomi</taxon>
        <taxon>Mammalia</taxon>
        <taxon>Eutheria</taxon>
        <taxon>Laurasiatheria</taxon>
        <taxon>Chiroptera</taxon>
        <taxon>Yangochiroptera</taxon>
        <taxon>Molossidae</taxon>
        <taxon>Molossus</taxon>
    </lineage>
</organism>
<protein>
    <submittedName>
        <fullName evidence="2">Uncharacterized protein</fullName>
    </submittedName>
</protein>
<sequence>MPQPARRTCRCHRCLLGVWQLREPGGCTQRAAGSLPVLSSGGDLIWAPRTTAIPDSHRPHPTQEEACRSSVPPARVRPFSLGAYNQRESRDSRSSPHSSRVRLPRTPRDTFCFVFLVLSVAPHG</sequence>
<accession>A0A7J8HZV6</accession>
<evidence type="ECO:0000313" key="2">
    <source>
        <dbReference type="EMBL" id="KAF6477837.1"/>
    </source>
</evidence>
<dbReference type="EMBL" id="JACASF010000005">
    <property type="protein sequence ID" value="KAF6477837.1"/>
    <property type="molecule type" value="Genomic_DNA"/>
</dbReference>
<name>A0A7J8HZV6_MOLMO</name>
<evidence type="ECO:0000256" key="1">
    <source>
        <dbReference type="SAM" id="MobiDB-lite"/>
    </source>
</evidence>
<comment type="caution">
    <text evidence="2">The sequence shown here is derived from an EMBL/GenBank/DDBJ whole genome shotgun (WGS) entry which is preliminary data.</text>
</comment>
<feature type="compositionally biased region" description="Basic and acidic residues" evidence="1">
    <location>
        <begin position="55"/>
        <end position="67"/>
    </location>
</feature>
<dbReference type="AlphaFoldDB" id="A0A7J8HZV6"/>
<dbReference type="Proteomes" id="UP000550707">
    <property type="component" value="Unassembled WGS sequence"/>
</dbReference>
<gene>
    <name evidence="2" type="ORF">HJG59_010749</name>
</gene>
<evidence type="ECO:0000313" key="3">
    <source>
        <dbReference type="Proteomes" id="UP000550707"/>
    </source>
</evidence>